<keyword evidence="4" id="KW-1185">Reference proteome</keyword>
<dbReference type="EMBL" id="JAUJYO010000009">
    <property type="protein sequence ID" value="KAK1308956.1"/>
    <property type="molecule type" value="Genomic_DNA"/>
</dbReference>
<gene>
    <name evidence="3" type="ORF">QJS10_CPA09g00001</name>
</gene>
<keyword evidence="1" id="KW-0472">Membrane</keyword>
<dbReference type="InterPro" id="IPR000477">
    <property type="entry name" value="RT_dom"/>
</dbReference>
<reference evidence="3" key="1">
    <citation type="journal article" date="2023" name="Nat. Commun.">
        <title>Diploid and tetraploid genomes of Acorus and the evolution of monocots.</title>
        <authorList>
            <person name="Ma L."/>
            <person name="Liu K.W."/>
            <person name="Li Z."/>
            <person name="Hsiao Y.Y."/>
            <person name="Qi Y."/>
            <person name="Fu T."/>
            <person name="Tang G.D."/>
            <person name="Zhang D."/>
            <person name="Sun W.H."/>
            <person name="Liu D.K."/>
            <person name="Li Y."/>
            <person name="Chen G.Z."/>
            <person name="Liu X.D."/>
            <person name="Liao X.Y."/>
            <person name="Jiang Y.T."/>
            <person name="Yu X."/>
            <person name="Hao Y."/>
            <person name="Huang J."/>
            <person name="Zhao X.W."/>
            <person name="Ke S."/>
            <person name="Chen Y.Y."/>
            <person name="Wu W.L."/>
            <person name="Hsu J.L."/>
            <person name="Lin Y.F."/>
            <person name="Huang M.D."/>
            <person name="Li C.Y."/>
            <person name="Huang L."/>
            <person name="Wang Z.W."/>
            <person name="Zhao X."/>
            <person name="Zhong W.Y."/>
            <person name="Peng D.H."/>
            <person name="Ahmad S."/>
            <person name="Lan S."/>
            <person name="Zhang J.S."/>
            <person name="Tsai W.C."/>
            <person name="Van de Peer Y."/>
            <person name="Liu Z.J."/>
        </authorList>
    </citation>
    <scope>NUCLEOTIDE SEQUENCE</scope>
    <source>
        <strain evidence="3">CP</strain>
    </source>
</reference>
<evidence type="ECO:0000256" key="1">
    <source>
        <dbReference type="SAM" id="Phobius"/>
    </source>
</evidence>
<evidence type="ECO:0000313" key="4">
    <source>
        <dbReference type="Proteomes" id="UP001180020"/>
    </source>
</evidence>
<dbReference type="SUPFAM" id="SSF56672">
    <property type="entry name" value="DNA/RNA polymerases"/>
    <property type="match status" value="1"/>
</dbReference>
<dbReference type="AlphaFoldDB" id="A0AAV9E6W8"/>
<keyword evidence="1" id="KW-1133">Transmembrane helix</keyword>
<dbReference type="InterPro" id="IPR043502">
    <property type="entry name" value="DNA/RNA_pol_sf"/>
</dbReference>
<name>A0AAV9E6W8_ACOCL</name>
<accession>A0AAV9E6W8</accession>
<comment type="caution">
    <text evidence="3">The sequence shown here is derived from an EMBL/GenBank/DDBJ whole genome shotgun (WGS) entry which is preliminary data.</text>
</comment>
<sequence length="403" mass="45809">MAYVRNSWNKNVSPKGSPQFIFHTKLKRLKQDLIVWNKNVFGKLSLRVSNAEKDLLNTEMDLDNGVSLVPPTRLLEAKVKLHTALHEEECFWRQKSRVSWLKEDYRNTAFFHTSTRVRRASNHIHSLQDGSRTITDASDIKEHILSHFSSSYVPPHQSVDISLLEVVPRILTPMDNDMLLAIPSAQEIESITFSLKSSNAPGSDGFSGYFYHACWDIIHSDIILAIQDFFRDRKILKATNTTFIALIPKGPNPSTVKDFRPISLCNQWYKIMSKIIARRIASLLDKLILPQQVAYVPGRIISDNICLAHELAHRMKVNLRGGSMCIKVDISKAFDKLNWGFLKAAMLKFGFSPTFINLITQCISTPMLSTLINGSPMVFLVCLVVFVKVTPFPHPYSFSPKMF</sequence>
<evidence type="ECO:0000313" key="3">
    <source>
        <dbReference type="EMBL" id="KAK1308956.1"/>
    </source>
</evidence>
<dbReference type="CDD" id="cd01650">
    <property type="entry name" value="RT_nLTR_like"/>
    <property type="match status" value="1"/>
</dbReference>
<organism evidence="3 4">
    <name type="scientific">Acorus calamus</name>
    <name type="common">Sweet flag</name>
    <dbReference type="NCBI Taxonomy" id="4465"/>
    <lineage>
        <taxon>Eukaryota</taxon>
        <taxon>Viridiplantae</taxon>
        <taxon>Streptophyta</taxon>
        <taxon>Embryophyta</taxon>
        <taxon>Tracheophyta</taxon>
        <taxon>Spermatophyta</taxon>
        <taxon>Magnoliopsida</taxon>
        <taxon>Liliopsida</taxon>
        <taxon>Acoraceae</taxon>
        <taxon>Acorus</taxon>
    </lineage>
</organism>
<reference evidence="3" key="2">
    <citation type="submission" date="2023-06" db="EMBL/GenBank/DDBJ databases">
        <authorList>
            <person name="Ma L."/>
            <person name="Liu K.-W."/>
            <person name="Li Z."/>
            <person name="Hsiao Y.-Y."/>
            <person name="Qi Y."/>
            <person name="Fu T."/>
            <person name="Tang G."/>
            <person name="Zhang D."/>
            <person name="Sun W.-H."/>
            <person name="Liu D.-K."/>
            <person name="Li Y."/>
            <person name="Chen G.-Z."/>
            <person name="Liu X.-D."/>
            <person name="Liao X.-Y."/>
            <person name="Jiang Y.-T."/>
            <person name="Yu X."/>
            <person name="Hao Y."/>
            <person name="Huang J."/>
            <person name="Zhao X.-W."/>
            <person name="Ke S."/>
            <person name="Chen Y.-Y."/>
            <person name="Wu W.-L."/>
            <person name="Hsu J.-L."/>
            <person name="Lin Y.-F."/>
            <person name="Huang M.-D."/>
            <person name="Li C.-Y."/>
            <person name="Huang L."/>
            <person name="Wang Z.-W."/>
            <person name="Zhao X."/>
            <person name="Zhong W.-Y."/>
            <person name="Peng D.-H."/>
            <person name="Ahmad S."/>
            <person name="Lan S."/>
            <person name="Zhang J.-S."/>
            <person name="Tsai W.-C."/>
            <person name="Van De Peer Y."/>
            <person name="Liu Z.-J."/>
        </authorList>
    </citation>
    <scope>NUCLEOTIDE SEQUENCE</scope>
    <source>
        <strain evidence="3">CP</strain>
        <tissue evidence="3">Leaves</tissue>
    </source>
</reference>
<dbReference type="PANTHER" id="PTHR19446">
    <property type="entry name" value="REVERSE TRANSCRIPTASES"/>
    <property type="match status" value="1"/>
</dbReference>
<keyword evidence="1" id="KW-0812">Transmembrane</keyword>
<dbReference type="Proteomes" id="UP001180020">
    <property type="component" value="Unassembled WGS sequence"/>
</dbReference>
<proteinExistence type="predicted"/>
<feature type="domain" description="Reverse transcriptase" evidence="2">
    <location>
        <begin position="248"/>
        <end position="369"/>
    </location>
</feature>
<protein>
    <recommendedName>
        <fullName evidence="2">Reverse transcriptase domain-containing protein</fullName>
    </recommendedName>
</protein>
<evidence type="ECO:0000259" key="2">
    <source>
        <dbReference type="Pfam" id="PF00078"/>
    </source>
</evidence>
<dbReference type="Pfam" id="PF00078">
    <property type="entry name" value="RVT_1"/>
    <property type="match status" value="1"/>
</dbReference>
<feature type="transmembrane region" description="Helical" evidence="1">
    <location>
        <begin position="367"/>
        <end position="387"/>
    </location>
</feature>